<evidence type="ECO:0000256" key="1">
    <source>
        <dbReference type="ARBA" id="ARBA00006484"/>
    </source>
</evidence>
<keyword evidence="5" id="KW-1185">Reference proteome</keyword>
<dbReference type="PANTHER" id="PTHR42879:SF2">
    <property type="entry name" value="3-OXOACYL-[ACYL-CARRIER-PROTEIN] REDUCTASE FABG"/>
    <property type="match status" value="1"/>
</dbReference>
<dbReference type="Proteomes" id="UP001305815">
    <property type="component" value="Chromosome"/>
</dbReference>
<dbReference type="InterPro" id="IPR036291">
    <property type="entry name" value="NAD(P)-bd_dom_sf"/>
</dbReference>
<dbReference type="PRINTS" id="PR00081">
    <property type="entry name" value="GDHRDH"/>
</dbReference>
<evidence type="ECO:0000256" key="3">
    <source>
        <dbReference type="RuleBase" id="RU000363"/>
    </source>
</evidence>
<evidence type="ECO:0000313" key="5">
    <source>
        <dbReference type="Proteomes" id="UP001305815"/>
    </source>
</evidence>
<dbReference type="PROSITE" id="PS00061">
    <property type="entry name" value="ADH_SHORT"/>
    <property type="match status" value="1"/>
</dbReference>
<organism evidence="4 5">
    <name type="scientific">Claveliimonas bilis</name>
    <dbReference type="NCBI Taxonomy" id="3028070"/>
    <lineage>
        <taxon>Bacteria</taxon>
        <taxon>Bacillati</taxon>
        <taxon>Bacillota</taxon>
        <taxon>Clostridia</taxon>
        <taxon>Lachnospirales</taxon>
        <taxon>Lachnospiraceae</taxon>
        <taxon>Claveliimonas</taxon>
    </lineage>
</organism>
<dbReference type="InterPro" id="IPR002347">
    <property type="entry name" value="SDR_fam"/>
</dbReference>
<dbReference type="EMBL" id="AP027742">
    <property type="protein sequence ID" value="BDZ76707.1"/>
    <property type="molecule type" value="Genomic_DNA"/>
</dbReference>
<dbReference type="PANTHER" id="PTHR42879">
    <property type="entry name" value="3-OXOACYL-(ACYL-CARRIER-PROTEIN) REDUCTASE"/>
    <property type="match status" value="1"/>
</dbReference>
<accession>A0ABM8I4K3</accession>
<sequence>MKTYTSSAEHFVLITGASRGIGRACALLFARMGWHIFLNCRRSFLELQEVEKKIQSETPGSCTILPGDVGNPEDVRQIFDAIYQICPCLDVLINNAGIAHIGLLTDMTDQQWQDIINTNLSSVFYCCRSAVPPMITRKQGRIINISSMWGTSGASCEAAYSASKSGVHGLTRALAKELAPSNIQVNAVACGVIDTAMNSQLDARERQALEEDIPSGRFGRPEEVARLVWDLSQAPDYLTGQIIGIDGGYI</sequence>
<dbReference type="InterPro" id="IPR020904">
    <property type="entry name" value="Sc_DH/Rdtase_CS"/>
</dbReference>
<gene>
    <name evidence="4" type="primary">fabG_1</name>
    <name evidence="4" type="ORF">Lac1_08900</name>
</gene>
<keyword evidence="2" id="KW-0443">Lipid metabolism</keyword>
<dbReference type="RefSeq" id="WP_316266309.1">
    <property type="nucleotide sequence ID" value="NZ_AP027742.1"/>
</dbReference>
<dbReference type="Gene3D" id="3.40.50.720">
    <property type="entry name" value="NAD(P)-binding Rossmann-like Domain"/>
    <property type="match status" value="1"/>
</dbReference>
<dbReference type="InterPro" id="IPR050259">
    <property type="entry name" value="SDR"/>
</dbReference>
<dbReference type="NCBIfam" id="NF047420">
    <property type="entry name" value="EF_P_mod_YmfI"/>
    <property type="match status" value="1"/>
</dbReference>
<dbReference type="PRINTS" id="PR00080">
    <property type="entry name" value="SDRFAMILY"/>
</dbReference>
<evidence type="ECO:0000256" key="2">
    <source>
        <dbReference type="ARBA" id="ARBA00023221"/>
    </source>
</evidence>
<keyword evidence="2" id="KW-0753">Steroid metabolism</keyword>
<comment type="similarity">
    <text evidence="1 3">Belongs to the short-chain dehydrogenases/reductases (SDR) family.</text>
</comment>
<dbReference type="NCBIfam" id="NF009466">
    <property type="entry name" value="PRK12826.1-2"/>
    <property type="match status" value="1"/>
</dbReference>
<protein>
    <submittedName>
        <fullName evidence="4">3-oxoacyl-ACP reductase</fullName>
    </submittedName>
</protein>
<proteinExistence type="inferred from homology"/>
<name>A0ABM8I4K3_9FIRM</name>
<evidence type="ECO:0000313" key="4">
    <source>
        <dbReference type="EMBL" id="BDZ76707.1"/>
    </source>
</evidence>
<reference evidence="5" key="1">
    <citation type="journal article" date="2023" name="Int. J. Syst. Evol. Microbiol.">
        <title>Claveliimonas bilis gen. nov., sp. nov., deoxycholic acid-producing bacteria isolated from human faeces, and reclassification of Sellimonas monacensis Zenner et al. 2021 as Claveliimonas monacensis comb. nov.</title>
        <authorList>
            <person name="Hisatomi A."/>
            <person name="Kastawa N.W.E.P.G."/>
            <person name="Song I."/>
            <person name="Ohkuma M."/>
            <person name="Fukiya S."/>
            <person name="Sakamoto M."/>
        </authorList>
    </citation>
    <scope>NUCLEOTIDE SEQUENCE [LARGE SCALE GENOMIC DNA]</scope>
    <source>
        <strain evidence="5">12BBH14</strain>
    </source>
</reference>
<dbReference type="Pfam" id="PF00106">
    <property type="entry name" value="adh_short"/>
    <property type="match status" value="1"/>
</dbReference>
<dbReference type="SUPFAM" id="SSF51735">
    <property type="entry name" value="NAD(P)-binding Rossmann-fold domains"/>
    <property type="match status" value="1"/>
</dbReference>